<evidence type="ECO:0000313" key="3">
    <source>
        <dbReference type="Proteomes" id="UP001155500"/>
    </source>
</evidence>
<proteinExistence type="predicted"/>
<accession>A0A9X4PCV2</accession>
<dbReference type="Proteomes" id="UP001155500">
    <property type="component" value="Unassembled WGS sequence"/>
</dbReference>
<name>A0A9X4PCV2_9PAST</name>
<reference evidence="2" key="1">
    <citation type="submission" date="2016-03" db="EMBL/GenBank/DDBJ databases">
        <title>Co-evolution between Pasteurellaceae and their hosts.</title>
        <authorList>
            <person name="Hansen M.J."/>
            <person name="Bojesen A.M."/>
            <person name="Planet P."/>
        </authorList>
    </citation>
    <scope>NUCLEOTIDE SEQUENCE</scope>
    <source>
        <strain evidence="2">146/S8/89</strain>
    </source>
</reference>
<evidence type="ECO:0000256" key="1">
    <source>
        <dbReference type="SAM" id="MobiDB-lite"/>
    </source>
</evidence>
<gene>
    <name evidence="2" type="ORF">A6A20_05220</name>
</gene>
<dbReference type="Pfam" id="PF10948">
    <property type="entry name" value="DUF2635"/>
    <property type="match status" value="1"/>
</dbReference>
<feature type="region of interest" description="Disordered" evidence="1">
    <location>
        <begin position="50"/>
        <end position="69"/>
    </location>
</feature>
<keyword evidence="3" id="KW-1185">Reference proteome</keyword>
<evidence type="ECO:0008006" key="4">
    <source>
        <dbReference type="Google" id="ProtNLM"/>
    </source>
</evidence>
<comment type="caution">
    <text evidence="2">The sequence shown here is derived from an EMBL/GenBank/DDBJ whole genome shotgun (WGS) entry which is preliminary data.</text>
</comment>
<organism evidence="2 3">
    <name type="scientific">Volucribacter amazonae</name>
    <dbReference type="NCBI Taxonomy" id="256731"/>
    <lineage>
        <taxon>Bacteria</taxon>
        <taxon>Pseudomonadati</taxon>
        <taxon>Pseudomonadota</taxon>
        <taxon>Gammaproteobacteria</taxon>
        <taxon>Pasteurellales</taxon>
        <taxon>Pasteurellaceae</taxon>
        <taxon>Volucribacter</taxon>
    </lineage>
</organism>
<dbReference type="InterPro" id="IPR024400">
    <property type="entry name" value="DUF2635"/>
</dbReference>
<dbReference type="AlphaFoldDB" id="A0A9X4PCV2"/>
<sequence>MQVKAREGVKVPYEHRPSLYITEFEPVEVENSIYYQRRLADGDLFMVVQTGQTAEPPKTQSKNKKGANE</sequence>
<protein>
    <recommendedName>
        <fullName evidence="4">DUF2635 domain-containing protein</fullName>
    </recommendedName>
</protein>
<evidence type="ECO:0000313" key="2">
    <source>
        <dbReference type="EMBL" id="MDG6895041.1"/>
    </source>
</evidence>
<dbReference type="EMBL" id="LWID01000001">
    <property type="protein sequence ID" value="MDG6895041.1"/>
    <property type="molecule type" value="Genomic_DNA"/>
</dbReference>